<feature type="compositionally biased region" description="Basic residues" evidence="1">
    <location>
        <begin position="138"/>
        <end position="148"/>
    </location>
</feature>
<protein>
    <submittedName>
        <fullName evidence="2">Uncharacterized protein</fullName>
    </submittedName>
</protein>
<gene>
    <name evidence="2" type="ORF">Cantr_05563</name>
</gene>
<evidence type="ECO:0000256" key="1">
    <source>
        <dbReference type="SAM" id="MobiDB-lite"/>
    </source>
</evidence>
<keyword evidence="3" id="KW-1185">Reference proteome</keyword>
<accession>A0A367XQ03</accession>
<feature type="compositionally biased region" description="Basic and acidic residues" evidence="1">
    <location>
        <begin position="158"/>
        <end position="169"/>
    </location>
</feature>
<dbReference type="Proteomes" id="UP000253472">
    <property type="component" value="Unassembled WGS sequence"/>
</dbReference>
<sequence>MLQLSNDSDEVNLQVQFLSVFKLAMEKLLTSDNMVDLWNTIQARYKEYNEYGKFMEMFNQHNQLGIIFQHTNLDQQKMVMAKIMANHYKRFKRTGYHSTTDCFNELFTTQEFTRTLLKRKISVIHPDKRSNDNTANGSKKRNKNKNGKAKFNGNANSSKKDESKASKSE</sequence>
<evidence type="ECO:0000313" key="2">
    <source>
        <dbReference type="EMBL" id="RCK55703.1"/>
    </source>
</evidence>
<organism evidence="2 3">
    <name type="scientific">Candida viswanathii</name>
    <dbReference type="NCBI Taxonomy" id="5486"/>
    <lineage>
        <taxon>Eukaryota</taxon>
        <taxon>Fungi</taxon>
        <taxon>Dikarya</taxon>
        <taxon>Ascomycota</taxon>
        <taxon>Saccharomycotina</taxon>
        <taxon>Pichiomycetes</taxon>
        <taxon>Debaryomycetaceae</taxon>
        <taxon>Candida/Lodderomyces clade</taxon>
        <taxon>Candida</taxon>
    </lineage>
</organism>
<dbReference type="EMBL" id="QLNQ01000029">
    <property type="protein sequence ID" value="RCK55703.1"/>
    <property type="molecule type" value="Genomic_DNA"/>
</dbReference>
<dbReference type="AlphaFoldDB" id="A0A367XQ03"/>
<feature type="region of interest" description="Disordered" evidence="1">
    <location>
        <begin position="124"/>
        <end position="169"/>
    </location>
</feature>
<comment type="caution">
    <text evidence="2">The sequence shown here is derived from an EMBL/GenBank/DDBJ whole genome shotgun (WGS) entry which is preliminary data.</text>
</comment>
<evidence type="ECO:0000313" key="3">
    <source>
        <dbReference type="Proteomes" id="UP000253472"/>
    </source>
</evidence>
<reference evidence="2 3" key="1">
    <citation type="submission" date="2018-06" db="EMBL/GenBank/DDBJ databases">
        <title>Whole genome sequencing of Candida tropicalis (genome annotated by CSBL at Korea University).</title>
        <authorList>
            <person name="Ahn J."/>
        </authorList>
    </citation>
    <scope>NUCLEOTIDE SEQUENCE [LARGE SCALE GENOMIC DNA]</scope>
    <source>
        <strain evidence="2 3">ATCC 20962</strain>
    </source>
</reference>
<proteinExistence type="predicted"/>
<name>A0A367XQ03_9ASCO</name>